<evidence type="ECO:0000313" key="2">
    <source>
        <dbReference type="Proteomes" id="UP001372338"/>
    </source>
</evidence>
<sequence>MYEKGQYGNSDYFCLDIPYPTTKTKALHITPSKFPTIERRISLYFLSFFFSFLKKQNFPTPQPPLSLLNA</sequence>
<organism evidence="1 2">
    <name type="scientific">Crotalaria pallida</name>
    <name type="common">Smooth rattlebox</name>
    <name type="synonym">Crotalaria striata</name>
    <dbReference type="NCBI Taxonomy" id="3830"/>
    <lineage>
        <taxon>Eukaryota</taxon>
        <taxon>Viridiplantae</taxon>
        <taxon>Streptophyta</taxon>
        <taxon>Embryophyta</taxon>
        <taxon>Tracheophyta</taxon>
        <taxon>Spermatophyta</taxon>
        <taxon>Magnoliopsida</taxon>
        <taxon>eudicotyledons</taxon>
        <taxon>Gunneridae</taxon>
        <taxon>Pentapetalae</taxon>
        <taxon>rosids</taxon>
        <taxon>fabids</taxon>
        <taxon>Fabales</taxon>
        <taxon>Fabaceae</taxon>
        <taxon>Papilionoideae</taxon>
        <taxon>50 kb inversion clade</taxon>
        <taxon>genistoids sensu lato</taxon>
        <taxon>core genistoids</taxon>
        <taxon>Crotalarieae</taxon>
        <taxon>Crotalaria</taxon>
    </lineage>
</organism>
<accession>A0AAN9ICX8</accession>
<comment type="caution">
    <text evidence="1">The sequence shown here is derived from an EMBL/GenBank/DDBJ whole genome shotgun (WGS) entry which is preliminary data.</text>
</comment>
<protein>
    <submittedName>
        <fullName evidence="1">Uncharacterized protein</fullName>
    </submittedName>
</protein>
<dbReference type="Proteomes" id="UP001372338">
    <property type="component" value="Unassembled WGS sequence"/>
</dbReference>
<gene>
    <name evidence="1" type="ORF">RIF29_15814</name>
</gene>
<proteinExistence type="predicted"/>
<reference evidence="1 2" key="1">
    <citation type="submission" date="2024-01" db="EMBL/GenBank/DDBJ databases">
        <title>The genomes of 5 underutilized Papilionoideae crops provide insights into root nodulation and disease resistanc.</title>
        <authorList>
            <person name="Yuan L."/>
        </authorList>
    </citation>
    <scope>NUCLEOTIDE SEQUENCE [LARGE SCALE GENOMIC DNA]</scope>
    <source>
        <strain evidence="1">ZHUSHIDOU_FW_LH</strain>
        <tissue evidence="1">Leaf</tissue>
    </source>
</reference>
<dbReference type="EMBL" id="JAYWIO010000003">
    <property type="protein sequence ID" value="KAK7274717.1"/>
    <property type="molecule type" value="Genomic_DNA"/>
</dbReference>
<evidence type="ECO:0000313" key="1">
    <source>
        <dbReference type="EMBL" id="KAK7274717.1"/>
    </source>
</evidence>
<name>A0AAN9ICX8_CROPI</name>
<keyword evidence="2" id="KW-1185">Reference proteome</keyword>
<dbReference type="AlphaFoldDB" id="A0AAN9ICX8"/>